<organism evidence="1 2">
    <name type="scientific">Nocardiopsis alborubida</name>
    <dbReference type="NCBI Taxonomy" id="146802"/>
    <lineage>
        <taxon>Bacteria</taxon>
        <taxon>Bacillati</taxon>
        <taxon>Actinomycetota</taxon>
        <taxon>Actinomycetes</taxon>
        <taxon>Streptosporangiales</taxon>
        <taxon>Nocardiopsidaceae</taxon>
        <taxon>Nocardiopsis</taxon>
    </lineage>
</organism>
<dbReference type="EMBL" id="JAAXPG010000009">
    <property type="protein sequence ID" value="NKY98227.1"/>
    <property type="molecule type" value="Genomic_DNA"/>
</dbReference>
<accession>A0A7X6RQH2</accession>
<gene>
    <name evidence="1" type="ORF">HGB44_11265</name>
</gene>
<protein>
    <submittedName>
        <fullName evidence="1">Uncharacterized protein</fullName>
    </submittedName>
</protein>
<comment type="caution">
    <text evidence="1">The sequence shown here is derived from an EMBL/GenBank/DDBJ whole genome shotgun (WGS) entry which is preliminary data.</text>
</comment>
<dbReference type="RefSeq" id="WP_061083233.1">
    <property type="nucleotide sequence ID" value="NZ_JAAXPG010000009.1"/>
</dbReference>
<name>A0A7X6RQH2_9ACTN</name>
<evidence type="ECO:0000313" key="2">
    <source>
        <dbReference type="Proteomes" id="UP000553209"/>
    </source>
</evidence>
<proteinExistence type="predicted"/>
<keyword evidence="2" id="KW-1185">Reference proteome</keyword>
<dbReference type="Proteomes" id="UP000553209">
    <property type="component" value="Unassembled WGS sequence"/>
</dbReference>
<evidence type="ECO:0000313" key="1">
    <source>
        <dbReference type="EMBL" id="NKY98227.1"/>
    </source>
</evidence>
<dbReference type="AlphaFoldDB" id="A0A7X6RQH2"/>
<reference evidence="1 2" key="1">
    <citation type="submission" date="2020-04" db="EMBL/GenBank/DDBJ databases">
        <title>MicrobeNet Type strains.</title>
        <authorList>
            <person name="Nicholson A.C."/>
        </authorList>
    </citation>
    <scope>NUCLEOTIDE SEQUENCE [LARGE SCALE GENOMIC DNA]</scope>
    <source>
        <strain evidence="1 2">ATCC 23612</strain>
    </source>
</reference>
<sequence>MNPHTDLYCKVFVGRTTETDARTLLSALLGVGFSRGTARLGDLFVDVRRNKEHVAGETDFLFWPVVVELDSEERSAGERLVETTAAVLRALWNAGCPAVAACDFEDVLPWSGGIGSPVMPPEDA</sequence>